<dbReference type="EMBL" id="UGYO01000001">
    <property type="protein sequence ID" value="SUI55671.1"/>
    <property type="molecule type" value="Genomic_DNA"/>
</dbReference>
<feature type="transmembrane region" description="Helical" evidence="1">
    <location>
        <begin position="57"/>
        <end position="76"/>
    </location>
</feature>
<keyword evidence="1" id="KW-0812">Transmembrane</keyword>
<feature type="transmembrane region" description="Helical" evidence="1">
    <location>
        <begin position="20"/>
        <end position="37"/>
    </location>
</feature>
<feature type="transmembrane region" description="Helical" evidence="1">
    <location>
        <begin position="83"/>
        <end position="116"/>
    </location>
</feature>
<keyword evidence="1" id="KW-1133">Transmembrane helix</keyword>
<proteinExistence type="predicted"/>
<reference evidence="2 3" key="1">
    <citation type="submission" date="2018-06" db="EMBL/GenBank/DDBJ databases">
        <authorList>
            <consortium name="Pathogen Informatics"/>
            <person name="Doyle S."/>
        </authorList>
    </citation>
    <scope>NUCLEOTIDE SEQUENCE [LARGE SCALE GENOMIC DNA]</scope>
    <source>
        <strain evidence="2 3">NCTC10738</strain>
    </source>
</reference>
<dbReference type="AlphaFoldDB" id="A0A379Z7D1"/>
<protein>
    <submittedName>
        <fullName evidence="2">Uncharacterized protein</fullName>
    </submittedName>
</protein>
<keyword evidence="3" id="KW-1185">Reference proteome</keyword>
<evidence type="ECO:0000313" key="2">
    <source>
        <dbReference type="EMBL" id="SUI55671.1"/>
    </source>
</evidence>
<gene>
    <name evidence="2" type="ORF">NCTC10738_01028</name>
</gene>
<accession>A0A379Z7D1</accession>
<keyword evidence="1" id="KW-0472">Membrane</keyword>
<sequence>MSMYNKSRNKHRRYRLLSQLLVWSIVGALILMVSLLSREFMSVGIWGSPFLWLDAENWSWVLTLITAMVALVWAAMTFSVLAVVCVLCVAAALLMFISGFAMIWPVLVLALAVWGIGRSSQWQD</sequence>
<dbReference type="Proteomes" id="UP000254069">
    <property type="component" value="Unassembled WGS sequence"/>
</dbReference>
<name>A0A379Z7D1_9GAMM</name>
<evidence type="ECO:0000256" key="1">
    <source>
        <dbReference type="SAM" id="Phobius"/>
    </source>
</evidence>
<organism evidence="2 3">
    <name type="scientific">Shewanella algae</name>
    <dbReference type="NCBI Taxonomy" id="38313"/>
    <lineage>
        <taxon>Bacteria</taxon>
        <taxon>Pseudomonadati</taxon>
        <taxon>Pseudomonadota</taxon>
        <taxon>Gammaproteobacteria</taxon>
        <taxon>Alteromonadales</taxon>
        <taxon>Shewanellaceae</taxon>
        <taxon>Shewanella</taxon>
    </lineage>
</organism>
<dbReference type="RefSeq" id="WP_147289677.1">
    <property type="nucleotide sequence ID" value="NZ_JADZHC010000014.1"/>
</dbReference>
<evidence type="ECO:0000313" key="3">
    <source>
        <dbReference type="Proteomes" id="UP000254069"/>
    </source>
</evidence>